<dbReference type="InterPro" id="IPR036890">
    <property type="entry name" value="HATPase_C_sf"/>
</dbReference>
<feature type="transmembrane region" description="Helical" evidence="7">
    <location>
        <begin position="294"/>
        <end position="310"/>
    </location>
</feature>
<evidence type="ECO:0000256" key="4">
    <source>
        <dbReference type="ARBA" id="ARBA00022679"/>
    </source>
</evidence>
<dbReference type="SMART" id="SM00387">
    <property type="entry name" value="HATPase_c"/>
    <property type="match status" value="1"/>
</dbReference>
<dbReference type="InterPro" id="IPR003594">
    <property type="entry name" value="HATPase_dom"/>
</dbReference>
<name>A0ABS1DGE7_9PROT</name>
<feature type="compositionally biased region" description="Basic and acidic residues" evidence="6">
    <location>
        <begin position="566"/>
        <end position="576"/>
    </location>
</feature>
<evidence type="ECO:0000256" key="3">
    <source>
        <dbReference type="ARBA" id="ARBA00022553"/>
    </source>
</evidence>
<dbReference type="Pfam" id="PF02518">
    <property type="entry name" value="HATPase_c"/>
    <property type="match status" value="1"/>
</dbReference>
<protein>
    <recommendedName>
        <fullName evidence="2">histidine kinase</fullName>
        <ecNumber evidence="2">2.7.13.3</ecNumber>
    </recommendedName>
</protein>
<feature type="transmembrane region" description="Helical" evidence="7">
    <location>
        <begin position="20"/>
        <end position="39"/>
    </location>
</feature>
<keyword evidence="4" id="KW-0808">Transferase</keyword>
<dbReference type="RefSeq" id="WP_200341868.1">
    <property type="nucleotide sequence ID" value="NZ_NRRL01000051.1"/>
</dbReference>
<proteinExistence type="predicted"/>
<dbReference type="EC" id="2.7.13.3" evidence="2"/>
<gene>
    <name evidence="9" type="ORF">CKO28_15960</name>
</gene>
<reference evidence="9 10" key="1">
    <citation type="journal article" date="2020" name="Microorganisms">
        <title>Osmotic Adaptation and Compatible Solute Biosynthesis of Phototrophic Bacteria as Revealed from Genome Analyses.</title>
        <authorList>
            <person name="Imhoff J.F."/>
            <person name="Rahn T."/>
            <person name="Kunzel S."/>
            <person name="Keller A."/>
            <person name="Neulinger S.C."/>
        </authorList>
    </citation>
    <scope>NUCLEOTIDE SEQUENCE [LARGE SCALE GENOMIC DNA]</scope>
    <source>
        <strain evidence="9 10">DSM 9895</strain>
    </source>
</reference>
<keyword evidence="10" id="KW-1185">Reference proteome</keyword>
<dbReference type="SUPFAM" id="SSF47384">
    <property type="entry name" value="Homodimeric domain of signal transducing histidine kinase"/>
    <property type="match status" value="1"/>
</dbReference>
<accession>A0ABS1DGE7</accession>
<dbReference type="InterPro" id="IPR005467">
    <property type="entry name" value="His_kinase_dom"/>
</dbReference>
<feature type="domain" description="Histidine kinase" evidence="8">
    <location>
        <begin position="353"/>
        <end position="570"/>
    </location>
</feature>
<dbReference type="Pfam" id="PF00512">
    <property type="entry name" value="HisKA"/>
    <property type="match status" value="1"/>
</dbReference>
<keyword evidence="5" id="KW-0418">Kinase</keyword>
<comment type="caution">
    <text evidence="9">The sequence shown here is derived from an EMBL/GenBank/DDBJ whole genome shotgun (WGS) entry which is preliminary data.</text>
</comment>
<organism evidence="9 10">
    <name type="scientific">Rhodovibrio sodomensis</name>
    <dbReference type="NCBI Taxonomy" id="1088"/>
    <lineage>
        <taxon>Bacteria</taxon>
        <taxon>Pseudomonadati</taxon>
        <taxon>Pseudomonadota</taxon>
        <taxon>Alphaproteobacteria</taxon>
        <taxon>Rhodospirillales</taxon>
        <taxon>Rhodovibrionaceae</taxon>
        <taxon>Rhodovibrio</taxon>
    </lineage>
</organism>
<keyword evidence="7" id="KW-0812">Transmembrane</keyword>
<dbReference type="EMBL" id="NRRL01000051">
    <property type="protein sequence ID" value="MBK1669535.1"/>
    <property type="molecule type" value="Genomic_DNA"/>
</dbReference>
<evidence type="ECO:0000259" key="8">
    <source>
        <dbReference type="PROSITE" id="PS50109"/>
    </source>
</evidence>
<evidence type="ECO:0000256" key="5">
    <source>
        <dbReference type="ARBA" id="ARBA00022777"/>
    </source>
</evidence>
<dbReference type="Proteomes" id="UP001296873">
    <property type="component" value="Unassembled WGS sequence"/>
</dbReference>
<dbReference type="SMART" id="SM00388">
    <property type="entry name" value="HisKA"/>
    <property type="match status" value="1"/>
</dbReference>
<sequence>MSTLLRRFSMSANDRRTPVTSLGVVAVLALVGLVCFEAAQNYRNAWQEMQTRAEEEARVLSEYAERTFQAVDMVLKEVARSYEVTAWTDIADNRRIWHHLRSLADDLPQLRSIWMVDQNGYMRLYSGAWPTPRNDAIDREYFAAHKPPFPGWLYLSEPLQGKYTGRWFAPVSRAFMAGEHSFRGVVAGAVEPSYYLSELRNNSVCGRCSIYITRQDGTVLLDGDAATGGPGANDAPRKRLAGVGGPTEDETLLGGFLPSALWAREESERYALAVVVTVPTQAVIALWWARTNTLLLVSGLAGVALCFLLLRARRFDQDLIEARAVAEAKREAEAEARQEAADANRAKSDFLAMMSHELRTPLNAILGFSEVIAQRSFGDGAITKYAGYADDIHRSGQHLLSLINDILDLSKIEAGRYDLNIEAFDLSDTIGQCLDLVRFRDDRPKVPIRCESEACPVQADRRAVKQILLNLVGNAVKFTLEGEVQVQARRLRGAAEITVTDTGVGMDQDDLRRALQPFGQVDSSLAREHQGTGLGLPIVERLTRLHGGRFEIESEPGEGTWVRVTLPDRDPDHAVKDSTPINDQSEDQRAA</sequence>
<dbReference type="SUPFAM" id="SSF55874">
    <property type="entry name" value="ATPase domain of HSP90 chaperone/DNA topoisomerase II/histidine kinase"/>
    <property type="match status" value="1"/>
</dbReference>
<keyword evidence="7" id="KW-0472">Membrane</keyword>
<dbReference type="Gene3D" id="3.30.565.10">
    <property type="entry name" value="Histidine kinase-like ATPase, C-terminal domain"/>
    <property type="match status" value="1"/>
</dbReference>
<dbReference type="PROSITE" id="PS50109">
    <property type="entry name" value="HIS_KIN"/>
    <property type="match status" value="1"/>
</dbReference>
<dbReference type="InterPro" id="IPR004358">
    <property type="entry name" value="Sig_transdc_His_kin-like_C"/>
</dbReference>
<dbReference type="CDD" id="cd00082">
    <property type="entry name" value="HisKA"/>
    <property type="match status" value="1"/>
</dbReference>
<feature type="transmembrane region" description="Helical" evidence="7">
    <location>
        <begin position="270"/>
        <end position="288"/>
    </location>
</feature>
<evidence type="ECO:0000256" key="7">
    <source>
        <dbReference type="SAM" id="Phobius"/>
    </source>
</evidence>
<dbReference type="Gene3D" id="1.10.287.130">
    <property type="match status" value="1"/>
</dbReference>
<keyword evidence="3" id="KW-0597">Phosphoprotein</keyword>
<feature type="region of interest" description="Disordered" evidence="6">
    <location>
        <begin position="566"/>
        <end position="591"/>
    </location>
</feature>
<comment type="catalytic activity">
    <reaction evidence="1">
        <text>ATP + protein L-histidine = ADP + protein N-phospho-L-histidine.</text>
        <dbReference type="EC" id="2.7.13.3"/>
    </reaction>
</comment>
<keyword evidence="7" id="KW-1133">Transmembrane helix</keyword>
<evidence type="ECO:0000256" key="6">
    <source>
        <dbReference type="SAM" id="MobiDB-lite"/>
    </source>
</evidence>
<dbReference type="PANTHER" id="PTHR43047:SF63">
    <property type="entry name" value="HISTIDINE KINASE"/>
    <property type="match status" value="1"/>
</dbReference>
<evidence type="ECO:0000313" key="9">
    <source>
        <dbReference type="EMBL" id="MBK1669535.1"/>
    </source>
</evidence>
<dbReference type="InterPro" id="IPR003661">
    <property type="entry name" value="HisK_dim/P_dom"/>
</dbReference>
<dbReference type="PANTHER" id="PTHR43047">
    <property type="entry name" value="TWO-COMPONENT HISTIDINE PROTEIN KINASE"/>
    <property type="match status" value="1"/>
</dbReference>
<dbReference type="Gene3D" id="3.30.450.20">
    <property type="entry name" value="PAS domain"/>
    <property type="match status" value="1"/>
</dbReference>
<dbReference type="InterPro" id="IPR036097">
    <property type="entry name" value="HisK_dim/P_sf"/>
</dbReference>
<dbReference type="CDD" id="cd16922">
    <property type="entry name" value="HATPase_EvgS-ArcB-TorS-like"/>
    <property type="match status" value="1"/>
</dbReference>
<evidence type="ECO:0000256" key="1">
    <source>
        <dbReference type="ARBA" id="ARBA00000085"/>
    </source>
</evidence>
<evidence type="ECO:0000313" key="10">
    <source>
        <dbReference type="Proteomes" id="UP001296873"/>
    </source>
</evidence>
<evidence type="ECO:0000256" key="2">
    <source>
        <dbReference type="ARBA" id="ARBA00012438"/>
    </source>
</evidence>
<dbReference type="CDD" id="cd12914">
    <property type="entry name" value="PDC1_DGC_like"/>
    <property type="match status" value="1"/>
</dbReference>
<dbReference type="PRINTS" id="PR00344">
    <property type="entry name" value="BCTRLSENSOR"/>
</dbReference>